<dbReference type="STRING" id="94869.SAMN04488529_101661"/>
<evidence type="ECO:0000256" key="1">
    <source>
        <dbReference type="SAM" id="Coils"/>
    </source>
</evidence>
<name>A0A1H0N302_9CLOT</name>
<accession>A0A1H0N302</accession>
<evidence type="ECO:0000313" key="3">
    <source>
        <dbReference type="EMBL" id="SDO86886.1"/>
    </source>
</evidence>
<sequence>MSKISFLKISNFLGIDEQELETSKINIFRGPKGKGKSSVLEAIEKGFTNKNRRTEVVKHGFDEATIYVELDDGLEIDRKIRTERSDYLKVRKVDEGVPSTEKFLRSLVNGDIFRPIDWVNLSVKEQTKSLLSMLEIGWSEQDIINWFGDLVDDIDYSQHILIILKNIELKYYKAREEVNREVKELKARIDALYEELPAEYDGEEWRSKNIQEYYKKVSEAQEINKWIVNAKSIQENFDSKISAIKANCDATKAKITLKYKSENEDIKDIIELSKSKIERSKEFLNRSDEILENKKQSVDSKYREEIVNEKNNYSNSLRTLEIEFEKNKTMLLEKHNIQLELAEDSKKNEFENIVKDNLIEKENQTDFMAIQENKILIKEQELLTLDSKKQSEILAAEENKKAEIEKEQIRIGKTFDYLEQNEEVLIEPLQKEAELVVEMVGYLKDWDRIAEIRDGILAGKEAYSNELTTKIDKARSLPQELLKTAKMPIKGISVDVEGNVRIGGMLIDNLSDGEKLELAMRVAKASCGELKVICMDRFESLDKDSQDELLIEMEADEYQYFVTEVAKTESGEIEIEKIG</sequence>
<protein>
    <submittedName>
        <fullName evidence="3">Exonuclease SbcC</fullName>
    </submittedName>
</protein>
<keyword evidence="3" id="KW-0540">Nuclease</keyword>
<gene>
    <name evidence="3" type="ORF">SAMN04488529_101661</name>
</gene>
<dbReference type="EMBL" id="FNJM01000001">
    <property type="protein sequence ID" value="SDO86886.1"/>
    <property type="molecule type" value="Genomic_DNA"/>
</dbReference>
<feature type="coiled-coil region" evidence="1">
    <location>
        <begin position="303"/>
        <end position="352"/>
    </location>
</feature>
<dbReference type="GO" id="GO:0016887">
    <property type="term" value="F:ATP hydrolysis activity"/>
    <property type="evidence" value="ECO:0007669"/>
    <property type="project" value="InterPro"/>
</dbReference>
<organism evidence="3 4">
    <name type="scientific">Clostridium gasigenes</name>
    <dbReference type="NCBI Taxonomy" id="94869"/>
    <lineage>
        <taxon>Bacteria</taxon>
        <taxon>Bacillati</taxon>
        <taxon>Bacillota</taxon>
        <taxon>Clostridia</taxon>
        <taxon>Eubacteriales</taxon>
        <taxon>Clostridiaceae</taxon>
        <taxon>Clostridium</taxon>
    </lineage>
</organism>
<proteinExistence type="predicted"/>
<dbReference type="InterPro" id="IPR027417">
    <property type="entry name" value="P-loop_NTPase"/>
</dbReference>
<keyword evidence="3" id="KW-0378">Hydrolase</keyword>
<dbReference type="GO" id="GO:0006302">
    <property type="term" value="P:double-strand break repair"/>
    <property type="evidence" value="ECO:0007669"/>
    <property type="project" value="InterPro"/>
</dbReference>
<keyword evidence="4" id="KW-1185">Reference proteome</keyword>
<evidence type="ECO:0000313" key="4">
    <source>
        <dbReference type="Proteomes" id="UP000198597"/>
    </source>
</evidence>
<dbReference type="RefSeq" id="WP_089965797.1">
    <property type="nucleotide sequence ID" value="NZ_FNJM01000001.1"/>
</dbReference>
<dbReference type="Pfam" id="PF13476">
    <property type="entry name" value="AAA_23"/>
    <property type="match status" value="1"/>
</dbReference>
<dbReference type="InterPro" id="IPR038729">
    <property type="entry name" value="Rad50/SbcC_AAA"/>
</dbReference>
<reference evidence="3 4" key="1">
    <citation type="submission" date="2016-10" db="EMBL/GenBank/DDBJ databases">
        <authorList>
            <person name="de Groot N.N."/>
        </authorList>
    </citation>
    <scope>NUCLEOTIDE SEQUENCE [LARGE SCALE GENOMIC DNA]</scope>
    <source>
        <strain evidence="3 4">DSM 12272</strain>
    </source>
</reference>
<dbReference type="Gene3D" id="3.40.50.300">
    <property type="entry name" value="P-loop containing nucleotide triphosphate hydrolases"/>
    <property type="match status" value="1"/>
</dbReference>
<keyword evidence="1" id="KW-0175">Coiled coil</keyword>
<evidence type="ECO:0000259" key="2">
    <source>
        <dbReference type="Pfam" id="PF13476"/>
    </source>
</evidence>
<dbReference type="OrthoDB" id="1860825at2"/>
<dbReference type="AlphaFoldDB" id="A0A1H0N302"/>
<feature type="domain" description="Rad50/SbcC-type AAA" evidence="2">
    <location>
        <begin position="7"/>
        <end position="250"/>
    </location>
</feature>
<dbReference type="GO" id="GO:0004527">
    <property type="term" value="F:exonuclease activity"/>
    <property type="evidence" value="ECO:0007669"/>
    <property type="project" value="UniProtKB-KW"/>
</dbReference>
<keyword evidence="3" id="KW-0269">Exonuclease</keyword>
<dbReference type="Proteomes" id="UP000198597">
    <property type="component" value="Unassembled WGS sequence"/>
</dbReference>